<dbReference type="InterPro" id="IPR013780">
    <property type="entry name" value="Glyco_hydro_b"/>
</dbReference>
<dbReference type="NCBIfam" id="TIGR01515">
    <property type="entry name" value="branching_enzym"/>
    <property type="match status" value="1"/>
</dbReference>
<dbReference type="AlphaFoldDB" id="A0A450S0F1"/>
<dbReference type="PIRSF" id="PIRSF000463">
    <property type="entry name" value="GlgB"/>
    <property type="match status" value="1"/>
</dbReference>
<proteinExistence type="inferred from homology"/>
<evidence type="ECO:0000313" key="15">
    <source>
        <dbReference type="EMBL" id="VFJ45497.1"/>
    </source>
</evidence>
<evidence type="ECO:0000256" key="5">
    <source>
        <dbReference type="ARBA" id="ARBA00022600"/>
    </source>
</evidence>
<feature type="active site" description="Proton donor" evidence="10 11">
    <location>
        <position position="457"/>
    </location>
</feature>
<dbReference type="SMART" id="SM00642">
    <property type="entry name" value="Aamy"/>
    <property type="match status" value="1"/>
</dbReference>
<evidence type="ECO:0000256" key="4">
    <source>
        <dbReference type="ARBA" id="ARBA00009000"/>
    </source>
</evidence>
<dbReference type="Pfam" id="PF02922">
    <property type="entry name" value="CBM_48"/>
    <property type="match status" value="1"/>
</dbReference>
<dbReference type="Gene3D" id="2.60.40.1180">
    <property type="entry name" value="Golgi alpha-mannosidase II"/>
    <property type="match status" value="1"/>
</dbReference>
<feature type="compositionally biased region" description="Basic residues" evidence="12">
    <location>
        <begin position="794"/>
        <end position="810"/>
    </location>
</feature>
<feature type="compositionally biased region" description="Low complexity" evidence="12">
    <location>
        <begin position="765"/>
        <end position="793"/>
    </location>
</feature>
<evidence type="ECO:0000256" key="10">
    <source>
        <dbReference type="HAMAP-Rule" id="MF_00685"/>
    </source>
</evidence>
<evidence type="ECO:0000256" key="9">
    <source>
        <dbReference type="ARBA" id="ARBA00023277"/>
    </source>
</evidence>
<keyword evidence="6 10" id="KW-0328">Glycosyltransferase</keyword>
<dbReference type="Pfam" id="PF22019">
    <property type="entry name" value="GlgB_N"/>
    <property type="match status" value="1"/>
</dbReference>
<feature type="region of interest" description="Disordered" evidence="12">
    <location>
        <begin position="723"/>
        <end position="822"/>
    </location>
</feature>
<comment type="catalytic activity">
    <reaction evidence="1 10">
        <text>Transfers a segment of a (1-&gt;4)-alpha-D-glucan chain to a primary hydroxy group in a similar glucan chain.</text>
        <dbReference type="EC" id="2.4.1.18"/>
    </reaction>
</comment>
<name>A0A450S0F1_9GAMM</name>
<reference evidence="14" key="1">
    <citation type="submission" date="2019-02" db="EMBL/GenBank/DDBJ databases">
        <authorList>
            <person name="Gruber-Vodicka R. H."/>
            <person name="Seah K. B. B."/>
        </authorList>
    </citation>
    <scope>NUCLEOTIDE SEQUENCE</scope>
    <source>
        <strain evidence="15">BECK_BZ163</strain>
        <strain evidence="16">BECK_BZ164</strain>
        <strain evidence="14">BECK_BZ165</strain>
    </source>
</reference>
<dbReference type="GO" id="GO:0004553">
    <property type="term" value="F:hydrolase activity, hydrolyzing O-glycosyl compounds"/>
    <property type="evidence" value="ECO:0007669"/>
    <property type="project" value="InterPro"/>
</dbReference>
<evidence type="ECO:0000256" key="8">
    <source>
        <dbReference type="ARBA" id="ARBA00023056"/>
    </source>
</evidence>
<dbReference type="InterPro" id="IPR017853">
    <property type="entry name" value="GH"/>
</dbReference>
<dbReference type="InterPro" id="IPR006407">
    <property type="entry name" value="GlgB"/>
</dbReference>
<dbReference type="FunFam" id="2.60.40.10:FF:000169">
    <property type="entry name" value="1,4-alpha-glucan branching enzyme GlgB"/>
    <property type="match status" value="1"/>
</dbReference>
<dbReference type="Pfam" id="PF00128">
    <property type="entry name" value="Alpha-amylase"/>
    <property type="match status" value="2"/>
</dbReference>
<keyword evidence="5 10" id="KW-0321">Glycogen metabolism</keyword>
<dbReference type="InterPro" id="IPR006048">
    <property type="entry name" value="A-amylase/branching_C"/>
</dbReference>
<evidence type="ECO:0000256" key="3">
    <source>
        <dbReference type="ARBA" id="ARBA00004964"/>
    </source>
</evidence>
<dbReference type="EMBL" id="CAADFA010000020">
    <property type="protein sequence ID" value="VFJ45017.1"/>
    <property type="molecule type" value="Genomic_DNA"/>
</dbReference>
<dbReference type="GO" id="GO:0005978">
    <property type="term" value="P:glycogen biosynthetic process"/>
    <property type="evidence" value="ECO:0007669"/>
    <property type="project" value="UniProtKB-UniRule"/>
</dbReference>
<dbReference type="GO" id="GO:0005829">
    <property type="term" value="C:cytosol"/>
    <property type="evidence" value="ECO:0007669"/>
    <property type="project" value="TreeGrafter"/>
</dbReference>
<dbReference type="PANTHER" id="PTHR43651:SF3">
    <property type="entry name" value="1,4-ALPHA-GLUCAN-BRANCHING ENZYME"/>
    <property type="match status" value="1"/>
</dbReference>
<dbReference type="EMBL" id="CAADFL010000023">
    <property type="protein sequence ID" value="VFK06683.1"/>
    <property type="molecule type" value="Genomic_DNA"/>
</dbReference>
<dbReference type="SUPFAM" id="SSF51445">
    <property type="entry name" value="(Trans)glycosidases"/>
    <property type="match status" value="1"/>
</dbReference>
<organism evidence="14">
    <name type="scientific">Candidatus Kentrum sp. FM</name>
    <dbReference type="NCBI Taxonomy" id="2126340"/>
    <lineage>
        <taxon>Bacteria</taxon>
        <taxon>Pseudomonadati</taxon>
        <taxon>Pseudomonadota</taxon>
        <taxon>Gammaproteobacteria</taxon>
        <taxon>Candidatus Kentrum</taxon>
    </lineage>
</organism>
<feature type="compositionally biased region" description="Low complexity" evidence="12">
    <location>
        <begin position="811"/>
        <end position="822"/>
    </location>
</feature>
<dbReference type="HAMAP" id="MF_00685">
    <property type="entry name" value="GlgB"/>
    <property type="match status" value="1"/>
</dbReference>
<evidence type="ECO:0000313" key="16">
    <source>
        <dbReference type="EMBL" id="VFK06683.1"/>
    </source>
</evidence>
<comment type="subunit">
    <text evidence="10">Monomer.</text>
</comment>
<dbReference type="CDD" id="cd02855">
    <property type="entry name" value="E_set_GBE_prok_N"/>
    <property type="match status" value="1"/>
</dbReference>
<keyword evidence="8 10" id="KW-0320">Glycogen biosynthesis</keyword>
<dbReference type="GO" id="GO:0003844">
    <property type="term" value="F:1,4-alpha-glucan branching enzyme activity"/>
    <property type="evidence" value="ECO:0007669"/>
    <property type="project" value="UniProtKB-UniRule"/>
</dbReference>
<sequence>MSDSTLTPDIQRIVESRHHDPFSVLGRHPDGDGNVVVRVNIPDCIEVSIADGPFPMERIPDTDIFEYRGPAERVPERYRLVWRDSGHQEHTTYDAYSFPPQIADFDLHIFNEGKHWHAYRVLGANVHAVDGIEGVLFAVWAPNAERVSVVGDFNHWDGRMYPMRVRGGSGVWELFVPDIKPGALYKFEIRHRGTGNIMLKSDPYGKSFELRPSTSSIVMGETPYLWHDQDWVENRSQRDWLHSPMSVYEVHLGSWQLDSDGGFLNYRELAERLVGYVSDMGFSHIELMPITEHPFDGSWGYQTTGYFAPTSRFGSPDDFRYFVDYCHQHGIGVFLDWVPAHFPKDAHGLAWFDGEPLYEHADPRKGEHLDWSTLIYNYERHEVKGFLLSSAVCWLEEFHIDGLRVDAVASMLYLDYSREEWIPNKYGGNENLEAMEFMRELNSVVHAEYPGALVMAEESTSWPQVTRPVYLGGLGFSMKWNMGWMNDTLRYISLDPVYRQYHHDLLTFSMLYAFTENFMLPFSHDEIVHGKGSMLTKMPGDEWQKFANLRLLYTYMFTHPGKKLLFMGLEFGQGSEWDSAGVVSWDLLQYPFHEGLRRLVKDLNHLYHKSSALYLYEFEWQGFDWIDCHDSHQSILSYLRKGDDENLIVIVNFTPVPRYEYRIGVPYPGKYYEVLNSDSEYYSGSNVGNGMLPLEAVDEPWMERPYSIPVTVPPLGAVILKSEYKPPKEKPQDSSEDIDEEKKPEIAPEIAVVAPVEDKTPNIDAAAPSAVAKAPTTSSPRSSSPKPKATSKAVTKKTAARRTTAKKGAVKKATISSSKKKS</sequence>
<dbReference type="InterPro" id="IPR054169">
    <property type="entry name" value="GlgB_N"/>
</dbReference>
<dbReference type="Gene3D" id="3.20.20.80">
    <property type="entry name" value="Glycosidases"/>
    <property type="match status" value="1"/>
</dbReference>
<dbReference type="NCBIfam" id="NF008967">
    <property type="entry name" value="PRK12313.1"/>
    <property type="match status" value="1"/>
</dbReference>
<comment type="function">
    <text evidence="2 10">Catalyzes the formation of the alpha-1,6-glucosidic linkages in glycogen by scission of a 1,4-alpha-linked oligosaccharide from growing alpha-1,4-glucan chains and the subsequent attachment of the oligosaccharide to the alpha-1,6 position.</text>
</comment>
<dbReference type="InterPro" id="IPR004193">
    <property type="entry name" value="Glyco_hydro_13_N"/>
</dbReference>
<protein>
    <recommendedName>
        <fullName evidence="10">1,4-alpha-glucan branching enzyme GlgB</fullName>
        <ecNumber evidence="10">2.4.1.18</ecNumber>
    </recommendedName>
    <alternativeName>
        <fullName evidence="10">1,4-alpha-D-glucan:1,4-alpha-D-glucan 6-glucosyl-transferase</fullName>
    </alternativeName>
    <alternativeName>
        <fullName evidence="10">Alpha-(1-&gt;4)-glucan branching enzyme</fullName>
    </alternativeName>
    <alternativeName>
        <fullName evidence="10">Glycogen branching enzyme</fullName>
        <shortName evidence="10">BE</shortName>
    </alternativeName>
</protein>
<comment type="pathway">
    <text evidence="3 10">Glycan biosynthesis; glycogen biosynthesis.</text>
</comment>
<feature type="compositionally biased region" description="Basic and acidic residues" evidence="12">
    <location>
        <begin position="723"/>
        <end position="733"/>
    </location>
</feature>
<dbReference type="NCBIfam" id="NF003811">
    <property type="entry name" value="PRK05402.1"/>
    <property type="match status" value="1"/>
</dbReference>
<dbReference type="EMBL" id="CAADEZ010000025">
    <property type="protein sequence ID" value="VFJ45497.1"/>
    <property type="molecule type" value="Genomic_DNA"/>
</dbReference>
<dbReference type="SUPFAM" id="SSF81296">
    <property type="entry name" value="E set domains"/>
    <property type="match status" value="1"/>
</dbReference>
<evidence type="ECO:0000256" key="11">
    <source>
        <dbReference type="PIRSR" id="PIRSR000463-1"/>
    </source>
</evidence>
<dbReference type="SUPFAM" id="SSF51011">
    <property type="entry name" value="Glycosyl hydrolase domain"/>
    <property type="match status" value="1"/>
</dbReference>
<dbReference type="EC" id="2.4.1.18" evidence="10"/>
<evidence type="ECO:0000313" key="14">
    <source>
        <dbReference type="EMBL" id="VFJ45017.1"/>
    </source>
</evidence>
<dbReference type="Gene3D" id="2.60.40.10">
    <property type="entry name" value="Immunoglobulins"/>
    <property type="match status" value="1"/>
</dbReference>
<dbReference type="GO" id="GO:0043169">
    <property type="term" value="F:cation binding"/>
    <property type="evidence" value="ECO:0007669"/>
    <property type="project" value="InterPro"/>
</dbReference>
<dbReference type="FunFam" id="2.60.40.1180:FF:000002">
    <property type="entry name" value="1,4-alpha-glucan branching enzyme GlgB"/>
    <property type="match status" value="1"/>
</dbReference>
<comment type="similarity">
    <text evidence="4 10">Belongs to the glycosyl hydrolase 13 family. GlgB subfamily.</text>
</comment>
<keyword evidence="9 10" id="KW-0119">Carbohydrate metabolism</keyword>
<dbReference type="InterPro" id="IPR006047">
    <property type="entry name" value="GH13_cat_dom"/>
</dbReference>
<dbReference type="CDD" id="cd11322">
    <property type="entry name" value="AmyAc_Glg_BE"/>
    <property type="match status" value="1"/>
</dbReference>
<evidence type="ECO:0000256" key="7">
    <source>
        <dbReference type="ARBA" id="ARBA00022679"/>
    </source>
</evidence>
<evidence type="ECO:0000256" key="6">
    <source>
        <dbReference type="ARBA" id="ARBA00022676"/>
    </source>
</evidence>
<feature type="domain" description="Glycosyl hydrolase family 13 catalytic" evidence="13">
    <location>
        <begin position="249"/>
        <end position="586"/>
    </location>
</feature>
<dbReference type="Pfam" id="PF02806">
    <property type="entry name" value="Alpha-amylase_C"/>
    <property type="match status" value="1"/>
</dbReference>
<feature type="active site" description="Nucleophile" evidence="10 11">
    <location>
        <position position="406"/>
    </location>
</feature>
<evidence type="ECO:0000256" key="12">
    <source>
        <dbReference type="SAM" id="MobiDB-lite"/>
    </source>
</evidence>
<accession>A0A450S0F1</accession>
<keyword evidence="7 10" id="KW-0808">Transferase</keyword>
<dbReference type="InterPro" id="IPR013783">
    <property type="entry name" value="Ig-like_fold"/>
</dbReference>
<dbReference type="UniPathway" id="UPA00164"/>
<gene>
    <name evidence="10" type="primary">glgB</name>
    <name evidence="15" type="ORF">BECKFM1743A_GA0114220_100251</name>
    <name evidence="16" type="ORF">BECKFM1743B_GA0114221_100231</name>
    <name evidence="14" type="ORF">BECKFM1743C_GA0114222_100201</name>
</gene>
<evidence type="ECO:0000256" key="2">
    <source>
        <dbReference type="ARBA" id="ARBA00002953"/>
    </source>
</evidence>
<dbReference type="InterPro" id="IPR014756">
    <property type="entry name" value="Ig_E-set"/>
</dbReference>
<dbReference type="FunFam" id="3.20.20.80:FF:000003">
    <property type="entry name" value="1,4-alpha-glucan branching enzyme GlgB"/>
    <property type="match status" value="1"/>
</dbReference>
<evidence type="ECO:0000256" key="1">
    <source>
        <dbReference type="ARBA" id="ARBA00000826"/>
    </source>
</evidence>
<dbReference type="PANTHER" id="PTHR43651">
    <property type="entry name" value="1,4-ALPHA-GLUCAN-BRANCHING ENZYME"/>
    <property type="match status" value="1"/>
</dbReference>
<evidence type="ECO:0000259" key="13">
    <source>
        <dbReference type="SMART" id="SM00642"/>
    </source>
</evidence>
<dbReference type="InterPro" id="IPR044143">
    <property type="entry name" value="GlgB_N_E_set_prok"/>
</dbReference>
<dbReference type="InterPro" id="IPR037439">
    <property type="entry name" value="Branching_enzy"/>
</dbReference>